<gene>
    <name evidence="1" type="ORF">UFOVP1444_6</name>
    <name evidence="2" type="ORF">UFOVP1536_51</name>
</gene>
<dbReference type="EMBL" id="LR798382">
    <property type="protein sequence ID" value="CAB5228067.1"/>
    <property type="molecule type" value="Genomic_DNA"/>
</dbReference>
<evidence type="ECO:0000313" key="2">
    <source>
        <dbReference type="EMBL" id="CAB5228067.1"/>
    </source>
</evidence>
<sequence length="116" mass="13526">MRTKKKETYKDGDDIDMAIRIAKVEWHRAKHDMMTAKAEADRCRDIILVVGTANLNERLKERYHTHLNKLTEQRKLEDAAARKMQRIESKLNRLKQVSGVVKTETFAFVEDKAVTV</sequence>
<protein>
    <submittedName>
        <fullName evidence="1">Uncharacterized protein</fullName>
    </submittedName>
</protein>
<name>A0A6J5SF19_9CAUD</name>
<accession>A0A6J5SF19</accession>
<dbReference type="EMBL" id="LR797393">
    <property type="protein sequence ID" value="CAB4212418.1"/>
    <property type="molecule type" value="Genomic_DNA"/>
</dbReference>
<proteinExistence type="predicted"/>
<reference evidence="1" key="1">
    <citation type="submission" date="2020-05" db="EMBL/GenBank/DDBJ databases">
        <authorList>
            <person name="Chiriac C."/>
            <person name="Salcher M."/>
            <person name="Ghai R."/>
            <person name="Kavagutti S V."/>
        </authorList>
    </citation>
    <scope>NUCLEOTIDE SEQUENCE</scope>
</reference>
<evidence type="ECO:0000313" key="1">
    <source>
        <dbReference type="EMBL" id="CAB4212418.1"/>
    </source>
</evidence>
<organism evidence="1">
    <name type="scientific">uncultured Caudovirales phage</name>
    <dbReference type="NCBI Taxonomy" id="2100421"/>
    <lineage>
        <taxon>Viruses</taxon>
        <taxon>Duplodnaviria</taxon>
        <taxon>Heunggongvirae</taxon>
        <taxon>Uroviricota</taxon>
        <taxon>Caudoviricetes</taxon>
        <taxon>Peduoviridae</taxon>
        <taxon>Maltschvirus</taxon>
        <taxon>Maltschvirus maltsch</taxon>
    </lineage>
</organism>